<comment type="caution">
    <text evidence="2">The sequence shown here is derived from an EMBL/GenBank/DDBJ whole genome shotgun (WGS) entry which is preliminary data.</text>
</comment>
<dbReference type="Gene3D" id="1.10.150.690">
    <property type="entry name" value="DUF2063"/>
    <property type="match status" value="1"/>
</dbReference>
<dbReference type="InterPro" id="IPR044922">
    <property type="entry name" value="DUF2063_N_sf"/>
</dbReference>
<dbReference type="EMBL" id="BATC01000012">
    <property type="protein sequence ID" value="GAD58818.1"/>
    <property type="molecule type" value="Genomic_DNA"/>
</dbReference>
<dbReference type="Proteomes" id="UP000016569">
    <property type="component" value="Unassembled WGS sequence"/>
</dbReference>
<keyword evidence="3" id="KW-1185">Reference proteome</keyword>
<dbReference type="AlphaFoldDB" id="A0A8E0KIU0"/>
<evidence type="ECO:0000313" key="2">
    <source>
        <dbReference type="EMBL" id="GAD58818.1"/>
    </source>
</evidence>
<organism evidence="2 3">
    <name type="scientific">Brevundimonas abyssalis TAR-001</name>
    <dbReference type="NCBI Taxonomy" id="1391729"/>
    <lineage>
        <taxon>Bacteria</taxon>
        <taxon>Pseudomonadati</taxon>
        <taxon>Pseudomonadota</taxon>
        <taxon>Alphaproteobacteria</taxon>
        <taxon>Caulobacterales</taxon>
        <taxon>Caulobacteraceae</taxon>
        <taxon>Brevundimonas</taxon>
    </lineage>
</organism>
<dbReference type="OrthoDB" id="4146344at2"/>
<dbReference type="RefSeq" id="WP_021696914.1">
    <property type="nucleotide sequence ID" value="NZ_BATC01000012.1"/>
</dbReference>
<evidence type="ECO:0000259" key="1">
    <source>
        <dbReference type="Pfam" id="PF09836"/>
    </source>
</evidence>
<evidence type="ECO:0000313" key="3">
    <source>
        <dbReference type="Proteomes" id="UP000016569"/>
    </source>
</evidence>
<proteinExistence type="predicted"/>
<protein>
    <submittedName>
        <fullName evidence="2">Hypotheical conserved protein</fullName>
    </submittedName>
</protein>
<dbReference type="InterPro" id="IPR018640">
    <property type="entry name" value="DUF2063"/>
</dbReference>
<gene>
    <name evidence="2" type="ORF">MBEBAB_1068</name>
</gene>
<feature type="domain" description="Putative DNA-binding" evidence="1">
    <location>
        <begin position="5"/>
        <end position="93"/>
    </location>
</feature>
<name>A0A8E0KIU0_9CAUL</name>
<reference evidence="3" key="1">
    <citation type="journal article" date="2013" name="Genome Announc.">
        <title>Draft Genome Sequence of the Dimorphic Prosthecate Bacterium Brevundimonas abyssalis TAR-001T.</title>
        <authorList>
            <person name="Tsubouchi T."/>
            <person name="Nishi S."/>
            <person name="Usui K."/>
            <person name="Shimane Y."/>
            <person name="Takaki Y."/>
            <person name="Maruyama T."/>
            <person name="Hatada Y."/>
        </authorList>
    </citation>
    <scope>NUCLEOTIDE SEQUENCE [LARGE SCALE GENOMIC DNA]</scope>
    <source>
        <strain evidence="3">TAR-001</strain>
    </source>
</reference>
<dbReference type="Pfam" id="PF09836">
    <property type="entry name" value="DUF2063"/>
    <property type="match status" value="1"/>
</dbReference>
<accession>A0A8E0KIU0</accession>
<sequence length="236" mass="25903">MSEFHDAFHRALAGAPEGLSPWLALDARGLAGLTIYRNTAARSRIEALAANYPVVAEMVGEDWFAGAARAFMRAHPDPDPALAAYGETFPDFLASFPPARELPYLVPAARLDRAWTEAHLAPDRGPGPLHPSARLFRFDWSAPALWLAHRYPDQPGAAMRWSPETQSLLIHRPQAEVRARLLTDAEWTVLDSVRRGLTGGAVMARVLIDHPGQTPADLMAELTAWGVLQSSQEFNP</sequence>